<dbReference type="Gramene" id="TRITD4Av1G148350.1">
    <property type="protein sequence ID" value="TRITD4Av1G148350.1"/>
    <property type="gene ID" value="TRITD4Av1G148350"/>
</dbReference>
<name>A0A9R0W0M6_TRITD</name>
<evidence type="ECO:0000313" key="2">
    <source>
        <dbReference type="EMBL" id="VAH92963.1"/>
    </source>
</evidence>
<gene>
    <name evidence="2" type="ORF">TRITD_4Av1G148350</name>
</gene>
<reference evidence="2 3" key="1">
    <citation type="submission" date="2017-09" db="EMBL/GenBank/DDBJ databases">
        <authorList>
            <consortium name="International Durum Wheat Genome Sequencing Consortium (IDWGSC)"/>
            <person name="Milanesi L."/>
        </authorList>
    </citation>
    <scope>NUCLEOTIDE SEQUENCE [LARGE SCALE GENOMIC DNA]</scope>
    <source>
        <strain evidence="3">cv. Svevo</strain>
    </source>
</reference>
<dbReference type="PANTHER" id="PTHR32141:SF59">
    <property type="entry name" value="F-BOX DOMAIN-CONTAINING PROTEIN"/>
    <property type="match status" value="1"/>
</dbReference>
<dbReference type="InterPro" id="IPR055302">
    <property type="entry name" value="F-box_dom-containing"/>
</dbReference>
<keyword evidence="3" id="KW-1185">Reference proteome</keyword>
<protein>
    <recommendedName>
        <fullName evidence="1">FBD domain-containing protein</fullName>
    </recommendedName>
</protein>
<dbReference type="EMBL" id="LT934117">
    <property type="protein sequence ID" value="VAH92963.1"/>
    <property type="molecule type" value="Genomic_DNA"/>
</dbReference>
<sequence length="143" mass="15946">MLPSFLRCFPNVERLHLESNETEEPTGKLSNKFWQEVGAIECMQSHMKLMVFYGFRGERGELSFLKFVLESARILTKLVIVFTKGSFSSMAEGKTSGCSASKQGLISLQGTHSRAPLLFVAATSKEKPGVCGRLKRGFEFSTR</sequence>
<dbReference type="InterPro" id="IPR006566">
    <property type="entry name" value="FBD"/>
</dbReference>
<dbReference type="Pfam" id="PF08387">
    <property type="entry name" value="FBD"/>
    <property type="match status" value="1"/>
</dbReference>
<dbReference type="AlphaFoldDB" id="A0A9R0W0M6"/>
<evidence type="ECO:0000259" key="1">
    <source>
        <dbReference type="Pfam" id="PF08387"/>
    </source>
</evidence>
<proteinExistence type="predicted"/>
<feature type="domain" description="FBD" evidence="1">
    <location>
        <begin position="36"/>
        <end position="80"/>
    </location>
</feature>
<dbReference type="Proteomes" id="UP000324705">
    <property type="component" value="Chromosome 4A"/>
</dbReference>
<organism evidence="2 3">
    <name type="scientific">Triticum turgidum subsp. durum</name>
    <name type="common">Durum wheat</name>
    <name type="synonym">Triticum durum</name>
    <dbReference type="NCBI Taxonomy" id="4567"/>
    <lineage>
        <taxon>Eukaryota</taxon>
        <taxon>Viridiplantae</taxon>
        <taxon>Streptophyta</taxon>
        <taxon>Embryophyta</taxon>
        <taxon>Tracheophyta</taxon>
        <taxon>Spermatophyta</taxon>
        <taxon>Magnoliopsida</taxon>
        <taxon>Liliopsida</taxon>
        <taxon>Poales</taxon>
        <taxon>Poaceae</taxon>
        <taxon>BOP clade</taxon>
        <taxon>Pooideae</taxon>
        <taxon>Triticodae</taxon>
        <taxon>Triticeae</taxon>
        <taxon>Triticinae</taxon>
        <taxon>Triticum</taxon>
    </lineage>
</organism>
<accession>A0A9R0W0M6</accession>
<evidence type="ECO:0000313" key="3">
    <source>
        <dbReference type="Proteomes" id="UP000324705"/>
    </source>
</evidence>
<dbReference type="PANTHER" id="PTHR32141">
    <property type="match status" value="1"/>
</dbReference>